<evidence type="ECO:0000256" key="9">
    <source>
        <dbReference type="SAM" id="Phobius"/>
    </source>
</evidence>
<dbReference type="Gene3D" id="1.25.40.20">
    <property type="entry name" value="Ankyrin repeat-containing domain"/>
    <property type="match status" value="8"/>
</dbReference>
<dbReference type="Pfam" id="PF00001">
    <property type="entry name" value="7tm_1"/>
    <property type="match status" value="1"/>
</dbReference>
<keyword evidence="7" id="KW-0297">G-protein coupled receptor</keyword>
<keyword evidence="12" id="KW-1185">Reference proteome</keyword>
<feature type="repeat" description="ANK" evidence="6">
    <location>
        <begin position="981"/>
        <end position="1013"/>
    </location>
</feature>
<dbReference type="GO" id="GO:0005216">
    <property type="term" value="F:monoatomic ion channel activity"/>
    <property type="evidence" value="ECO:0007669"/>
    <property type="project" value="InterPro"/>
</dbReference>
<feature type="repeat" description="ANK" evidence="6">
    <location>
        <begin position="948"/>
        <end position="980"/>
    </location>
</feature>
<feature type="repeat" description="ANK" evidence="6">
    <location>
        <begin position="275"/>
        <end position="298"/>
    </location>
</feature>
<evidence type="ECO:0000313" key="11">
    <source>
        <dbReference type="EMBL" id="KAA0709911.1"/>
    </source>
</evidence>
<feature type="repeat" description="ANK" evidence="6">
    <location>
        <begin position="601"/>
        <end position="633"/>
    </location>
</feature>
<evidence type="ECO:0000256" key="7">
    <source>
        <dbReference type="RuleBase" id="RU000688"/>
    </source>
</evidence>
<evidence type="ECO:0000313" key="12">
    <source>
        <dbReference type="Proteomes" id="UP000324632"/>
    </source>
</evidence>
<keyword evidence="2 7" id="KW-0812">Transmembrane</keyword>
<feature type="repeat" description="ANK" evidence="6">
    <location>
        <begin position="70"/>
        <end position="102"/>
    </location>
</feature>
<dbReference type="Pfam" id="PF13637">
    <property type="entry name" value="Ank_4"/>
    <property type="match status" value="1"/>
</dbReference>
<feature type="repeat" description="ANK" evidence="6">
    <location>
        <begin position="701"/>
        <end position="733"/>
    </location>
</feature>
<dbReference type="Pfam" id="PF00023">
    <property type="entry name" value="Ank"/>
    <property type="match status" value="3"/>
</dbReference>
<evidence type="ECO:0000256" key="1">
    <source>
        <dbReference type="ARBA" id="ARBA00004141"/>
    </source>
</evidence>
<feature type="transmembrane region" description="Helical" evidence="9">
    <location>
        <begin position="1277"/>
        <end position="1299"/>
    </location>
</feature>
<dbReference type="InterPro" id="IPR002110">
    <property type="entry name" value="Ankyrin_rpt"/>
</dbReference>
<dbReference type="InterPro" id="IPR036770">
    <property type="entry name" value="Ankyrin_rpt-contain_sf"/>
</dbReference>
<dbReference type="PRINTS" id="PR00237">
    <property type="entry name" value="GPCRRHODOPSN"/>
</dbReference>
<feature type="domain" description="G-protein coupled receptors family 1 profile" evidence="10">
    <location>
        <begin position="1641"/>
        <end position="1875"/>
    </location>
</feature>
<dbReference type="GO" id="GO:0004930">
    <property type="term" value="F:G protein-coupled receptor activity"/>
    <property type="evidence" value="ECO:0007669"/>
    <property type="project" value="UniProtKB-KW"/>
</dbReference>
<dbReference type="Proteomes" id="UP000324632">
    <property type="component" value="Chromosome 16"/>
</dbReference>
<dbReference type="PROSITE" id="PS50088">
    <property type="entry name" value="ANK_REPEAT"/>
    <property type="match status" value="21"/>
</dbReference>
<feature type="repeat" description="ANK" evidence="6">
    <location>
        <begin position="771"/>
        <end position="803"/>
    </location>
</feature>
<dbReference type="PROSITE" id="PS00237">
    <property type="entry name" value="G_PROTEIN_RECEP_F1_1"/>
    <property type="match status" value="1"/>
</dbReference>
<feature type="repeat" description="ANK" evidence="6">
    <location>
        <begin position="376"/>
        <end position="409"/>
    </location>
</feature>
<dbReference type="PANTHER" id="PTHR24133:SF40">
    <property type="entry name" value="ANKYRIN REPEAT DOMAIN 44"/>
    <property type="match status" value="1"/>
</dbReference>
<comment type="subcellular location">
    <subcellularLocation>
        <location evidence="1">Membrane</location>
        <topology evidence="1">Multi-pass membrane protein</topology>
    </subcellularLocation>
</comment>
<evidence type="ECO:0000256" key="4">
    <source>
        <dbReference type="ARBA" id="ARBA00023136"/>
    </source>
</evidence>
<evidence type="ECO:0000256" key="6">
    <source>
        <dbReference type="PROSITE-ProRule" id="PRU00023"/>
    </source>
</evidence>
<keyword evidence="3 9" id="KW-1133">Transmembrane helix</keyword>
<feature type="transmembrane region" description="Helical" evidence="9">
    <location>
        <begin position="1180"/>
        <end position="1199"/>
    </location>
</feature>
<proteinExistence type="inferred from homology"/>
<feature type="transmembrane region" description="Helical" evidence="9">
    <location>
        <begin position="1243"/>
        <end position="1265"/>
    </location>
</feature>
<feature type="transmembrane region" description="Helical" evidence="9">
    <location>
        <begin position="1661"/>
        <end position="1682"/>
    </location>
</feature>
<feature type="transmembrane region" description="Helical" evidence="9">
    <location>
        <begin position="1352"/>
        <end position="1374"/>
    </location>
</feature>
<evidence type="ECO:0000256" key="5">
    <source>
        <dbReference type="ARBA" id="ARBA00036634"/>
    </source>
</evidence>
<feature type="repeat" description="ANK" evidence="6">
    <location>
        <begin position="529"/>
        <end position="561"/>
    </location>
</feature>
<dbReference type="InterPro" id="IPR005821">
    <property type="entry name" value="Ion_trans_dom"/>
</dbReference>
<feature type="repeat" description="ANK" evidence="6">
    <location>
        <begin position="486"/>
        <end position="527"/>
    </location>
</feature>
<feature type="transmembrane region" description="Helical" evidence="9">
    <location>
        <begin position="1737"/>
        <end position="1757"/>
    </location>
</feature>
<feature type="repeat" description="ANK" evidence="6">
    <location>
        <begin position="209"/>
        <end position="241"/>
    </location>
</feature>
<evidence type="ECO:0000256" key="3">
    <source>
        <dbReference type="ARBA" id="ARBA00022989"/>
    </source>
</evidence>
<organism evidence="11 12">
    <name type="scientific">Triplophysa tibetana</name>
    <dbReference type="NCBI Taxonomy" id="1572043"/>
    <lineage>
        <taxon>Eukaryota</taxon>
        <taxon>Metazoa</taxon>
        <taxon>Chordata</taxon>
        <taxon>Craniata</taxon>
        <taxon>Vertebrata</taxon>
        <taxon>Euteleostomi</taxon>
        <taxon>Actinopterygii</taxon>
        <taxon>Neopterygii</taxon>
        <taxon>Teleostei</taxon>
        <taxon>Ostariophysi</taxon>
        <taxon>Cypriniformes</taxon>
        <taxon>Nemacheilidae</taxon>
        <taxon>Triplophysa</taxon>
    </lineage>
</organism>
<comment type="caution">
    <text evidence="11">The sequence shown here is derived from an EMBL/GenBank/DDBJ whole genome shotgun (WGS) entry which is preliminary data.</text>
</comment>
<feature type="region of interest" description="Disordered" evidence="8">
    <location>
        <begin position="1896"/>
        <end position="1916"/>
    </location>
</feature>
<feature type="repeat" description="ANK" evidence="6">
    <location>
        <begin position="410"/>
        <end position="442"/>
    </location>
</feature>
<dbReference type="SMART" id="SM00248">
    <property type="entry name" value="ANK"/>
    <property type="match status" value="27"/>
</dbReference>
<feature type="transmembrane region" description="Helical" evidence="9">
    <location>
        <begin position="1311"/>
        <end position="1332"/>
    </location>
</feature>
<dbReference type="GO" id="GO:0016020">
    <property type="term" value="C:membrane"/>
    <property type="evidence" value="ECO:0007669"/>
    <property type="project" value="UniProtKB-SubCell"/>
</dbReference>
<protein>
    <submittedName>
        <fullName evidence="11">G-protein coupled receptor 20</fullName>
    </submittedName>
</protein>
<dbReference type="SUPFAM" id="SSF81321">
    <property type="entry name" value="Family A G protein-coupled receptor-like"/>
    <property type="match status" value="1"/>
</dbReference>
<keyword evidence="7" id="KW-0807">Transducer</keyword>
<dbReference type="PROSITE" id="PS50262">
    <property type="entry name" value="G_PROTEIN_RECEP_F1_2"/>
    <property type="match status" value="1"/>
</dbReference>
<dbReference type="PROSITE" id="PS50297">
    <property type="entry name" value="ANK_REP_REGION"/>
    <property type="match status" value="20"/>
</dbReference>
<feature type="transmembrane region" description="Helical" evidence="9">
    <location>
        <begin position="1211"/>
        <end position="1231"/>
    </location>
</feature>
<dbReference type="Gene3D" id="1.20.1070.10">
    <property type="entry name" value="Rhodopsin 7-helix transmembrane proteins"/>
    <property type="match status" value="1"/>
</dbReference>
<feature type="repeat" description="ANK" evidence="6">
    <location>
        <begin position="342"/>
        <end position="374"/>
    </location>
</feature>
<dbReference type="SUPFAM" id="SSF48403">
    <property type="entry name" value="Ankyrin repeat"/>
    <property type="match status" value="3"/>
</dbReference>
<evidence type="ECO:0000256" key="8">
    <source>
        <dbReference type="SAM" id="MobiDB-lite"/>
    </source>
</evidence>
<keyword evidence="4 9" id="KW-0472">Membrane</keyword>
<feature type="repeat" description="ANK" evidence="6">
    <location>
        <begin position="804"/>
        <end position="824"/>
    </location>
</feature>
<name>A0A5A9NLV5_9TELE</name>
<feature type="repeat" description="ANK" evidence="6">
    <location>
        <begin position="668"/>
        <end position="700"/>
    </location>
</feature>
<sequence>MVFVDSRETLKEEFTNFIPPQQPEEASCVGSGTPQRLMLLALRGDWIPLEQKIKTLDKGDPEILQIDEDSGLNLLMVAVRESRLSIVDRLLELGVNLNDKTKDGRSVLHVAAAHSKEEIVKVLARKNDPNLAGGPSGQLPLHYAASRPTGGLGVVQTLLKYSSKDARVTPDKEGRLPLLLAVQAGNVAITRELLSSQSEPQLRAVKSGNGDTVLHICCRRKDVETAKVLVEFGAQTDRQNNEWQTPLHIAALEGDENMLKFLYHCKANPNILDKMDRSPLHIAAEQGHTSVVEILTEKFKSCVLARTKSGAVCLHAAAKRGHTAVVKALLQKGARVDSSDKSGQTALHIAVENCKPLVVQMLLGFGAHMQLRGGKAQETPLHIAARVKEGQRVAEMLLKSGADVNAEQENGETALHVAARHGSLLVIRALIQEGGDVTWISKLGENPLHVAVRHCHAHVVEEILNSLSNERSRHEAQLCVRQGNQDGETALHLAAELQRDAVHQTDEDVDIIRILMEHLADVTAVTKRSGETPLHYSARVGNTAVLQEMLSYVPNSQLQTAVNKHSKNGWSPLLLAAERGHTEVVRLLLQNNARVDVFDEEGKAAIHLAAEQGHQDIVDILLSHKAFVNAKTKLGLTPLHLSAQSGSARLVRSLVETHQASVDALSLRKQTPLHLAADSGQLDVCGSLLHLNADVTATDIHGQTPLHLAAENDHSEVVKLFLRHRPELATLANMEGATCAHIAAAQGSAAVIKELLMFNQGGLITLNHKANGLCPLHLAAAGGHTEVVKVLLDAGASVTEEDTEGMTAVHLAAKNGHTHILEVLKSSVSLKIQSSKLDFVREMLIKVPATIRSEVPVASGNNNSSGRDDMKRHQPLAESGYTPLHLAARSGHENLVRLLLNSPGVQADVETDVHGSTPLHLAAESGHAAVVGLLLSRSGSLLHLTDKRGCTCLHLAAAHGHVAMIRVLLGQGAEINHTDQSGWTPLHYAAKAGCLEVVSFLVESGASARVECRAGRTPLQYAAQENHEDTVIFLLRPEKNIQRLLDDKKFVFDLMVCGRMNDNVALEECVLHSCAPLDTAVRLSRALTLAALREKERSVDLQAAAHYCELVASDLLTLAASAGGQGAGPIIRAVDHRGASVLDCLIECRQKTVVSHPAVQRCLTDVWYGGLQWDSWKIPLLFFSLLFCPPLWLALSLPLRHSFNTVPIVKFMSHLVSHVYLLALFILTIVYPRLSPRSQSPLIPGWSECLLLLWLCGLLVSELTFPGERGGLAWIRLPLLGFSAAALLCHLLAVLTQLWHPAHEFHLHCLFARNVLLAVAMTLGFIQLLEFLTFHHLFGPWAIIIRDLIKDLCRFAIILLLFHTAFTLSLTALYQPLYPQSSPQDNSSANATDVTVPGPLNMSFLLFFALFGLTELDKIPVVERSPPAAPVLAKMFFGVYLLLTFIVLINLLIAMMSDTYQRIQAQSDTEWKFGRAVLIRDMCHKSGIPSPFNLFTNLFYYMKIICKRGGQMCSSDDHDVMHEDEDAEGSQVMISRSGGQLRVENVVDWPMIVQQFLAQRRQRDRTSPDESSAVAVMGASLGGHVNVTAGCPVNGSAHLLGVPYLTSLSHLDKETLYENFYALWITLIVVNTLMFVVGVVLNSLALYVFCQRSRSRTTPAIYTINLAVADLLVALSLPARIALYHSGGDCAACFYVHTFSYFMNMYCSILFLTSICVDRYMAVVRPSGAAGRWRSPVIAKGVSVCVWLFAVVVTYSLQTSALEFGCTSCCRLAVLFALTLLEFVLPLLVIVAFTVRAACALADGGLMPQSWGRRARAVRLLVAVLVVFTVCFTPYHVREAVVYFQLGGSREQHLVAYHITITLSSLNSCLDPVVYCFVPDSFRSALRRDRRKRLTEHPVPGSVVRGNRSPKDSGTAAGVGYSVATLTLTPYTLPPTDIPA</sequence>
<dbReference type="InterPro" id="IPR000276">
    <property type="entry name" value="GPCR_Rhodpsn"/>
</dbReference>
<dbReference type="InterPro" id="IPR017452">
    <property type="entry name" value="GPCR_Rhodpsn_7TM"/>
</dbReference>
<dbReference type="Pfam" id="PF12796">
    <property type="entry name" value="Ank_2"/>
    <property type="match status" value="8"/>
</dbReference>
<comment type="similarity">
    <text evidence="7">Belongs to the G-protein coupled receptor 1 family.</text>
</comment>
<feature type="repeat" description="ANK" evidence="6">
    <location>
        <begin position="568"/>
        <end position="600"/>
    </location>
</feature>
<feature type="repeat" description="ANK" evidence="6">
    <location>
        <begin position="914"/>
        <end position="946"/>
    </location>
</feature>
<feature type="transmembrane region" description="Helical" evidence="9">
    <location>
        <begin position="1394"/>
        <end position="1414"/>
    </location>
</feature>
<evidence type="ECO:0000259" key="10">
    <source>
        <dbReference type="PROSITE" id="PS50262"/>
    </source>
</evidence>
<dbReference type="Pfam" id="PF00520">
    <property type="entry name" value="Ion_trans"/>
    <property type="match status" value="1"/>
</dbReference>
<feature type="repeat" description="ANK" evidence="6">
    <location>
        <begin position="309"/>
        <end position="341"/>
    </location>
</feature>
<feature type="repeat" description="ANK" evidence="6">
    <location>
        <begin position="879"/>
        <end position="901"/>
    </location>
</feature>
<dbReference type="PRINTS" id="PR01415">
    <property type="entry name" value="ANKYRIN"/>
</dbReference>
<feature type="transmembrane region" description="Helical" evidence="9">
    <location>
        <begin position="1694"/>
        <end position="1717"/>
    </location>
</feature>
<feature type="repeat" description="ANK" evidence="6">
    <location>
        <begin position="634"/>
        <end position="656"/>
    </location>
</feature>
<dbReference type="InterPro" id="IPR052391">
    <property type="entry name" value="E3_Ligase-Neurotoxin"/>
</dbReference>
<evidence type="ECO:0000256" key="2">
    <source>
        <dbReference type="ARBA" id="ARBA00022692"/>
    </source>
</evidence>
<feature type="repeat" description="ANK" evidence="6">
    <location>
        <begin position="242"/>
        <end position="274"/>
    </location>
</feature>
<comment type="catalytic activity">
    <reaction evidence="5">
        <text>Ca(2+)(in) = Ca(2+)(out)</text>
        <dbReference type="Rhea" id="RHEA:29671"/>
        <dbReference type="ChEBI" id="CHEBI:29108"/>
    </reaction>
</comment>
<keyword evidence="6" id="KW-0040">ANK repeat</keyword>
<dbReference type="EMBL" id="SOYY01000016">
    <property type="protein sequence ID" value="KAA0709911.1"/>
    <property type="molecule type" value="Genomic_DNA"/>
</dbReference>
<keyword evidence="7 11" id="KW-0675">Receptor</keyword>
<feature type="transmembrane region" description="Helical" evidence="9">
    <location>
        <begin position="1772"/>
        <end position="1795"/>
    </location>
</feature>
<dbReference type="PANTHER" id="PTHR24133">
    <property type="entry name" value="ANKYRIN DOMAIN-CONTAINING"/>
    <property type="match status" value="1"/>
</dbReference>
<accession>A0A5A9NLV5</accession>
<feature type="transmembrane region" description="Helical" evidence="9">
    <location>
        <begin position="1435"/>
        <end position="1456"/>
    </location>
</feature>
<feature type="transmembrane region" description="Helical" evidence="9">
    <location>
        <begin position="1816"/>
        <end position="1835"/>
    </location>
</feature>
<reference evidence="11 12" key="1">
    <citation type="journal article" date="2019" name="Mol. Ecol. Resour.">
        <title>Chromosome-level genome assembly of Triplophysa tibetana, a fish adapted to the harsh high-altitude environment of the Tibetan Plateau.</title>
        <authorList>
            <person name="Yang X."/>
            <person name="Liu H."/>
            <person name="Ma Z."/>
            <person name="Zou Y."/>
            <person name="Zou M."/>
            <person name="Mao Y."/>
            <person name="Li X."/>
            <person name="Wang H."/>
            <person name="Chen T."/>
            <person name="Wang W."/>
            <person name="Yang R."/>
        </authorList>
    </citation>
    <scope>NUCLEOTIDE SEQUENCE [LARGE SCALE GENOMIC DNA]</scope>
    <source>
        <strain evidence="11">TTIB1903HZAU</strain>
        <tissue evidence="11">Muscle</tissue>
    </source>
</reference>
<feature type="transmembrane region" description="Helical" evidence="9">
    <location>
        <begin position="1621"/>
        <end position="1649"/>
    </location>
</feature>
<gene>
    <name evidence="11" type="ORF">E1301_Tti022763</name>
</gene>